<sequence>MSRRKNVKKRPIPPDPVYNSCLVSMTIRRIMRSGKKSLAANIVYDALKTVGERTGQEPLEVFEKAVKNATPLVEVKARRVGGATYQVPMEVRSNRGSTLALRWLVHYARTRGGKTMAGKLANEIMDAANETGGTIKKREETHRMAEANKAFAHYRY</sequence>
<evidence type="ECO:0000256" key="1">
    <source>
        <dbReference type="ARBA" id="ARBA00007151"/>
    </source>
</evidence>
<dbReference type="Pfam" id="PF00177">
    <property type="entry name" value="Ribosomal_S7"/>
    <property type="match status" value="1"/>
</dbReference>
<keyword evidence="6 7" id="KW-0687">Ribonucleoprotein</keyword>
<keyword evidence="3 7" id="KW-0699">rRNA-binding</keyword>
<dbReference type="FunFam" id="1.10.455.10:FF:000001">
    <property type="entry name" value="30S ribosomal protein S7"/>
    <property type="match status" value="1"/>
</dbReference>
<gene>
    <name evidence="7" type="primary">rpsG</name>
    <name evidence="7" type="synonym">rps7</name>
    <name evidence="10" type="ORF">N44_03221</name>
</gene>
<dbReference type="AlphaFoldDB" id="A0A0A1VZD1"/>
<dbReference type="RefSeq" id="WP_002758831.1">
    <property type="nucleotide sequence ID" value="NZ_BBPA01000059.1"/>
</dbReference>
<accession>A0A0A1VZD1</accession>
<dbReference type="PROSITE" id="PS00052">
    <property type="entry name" value="RIBOSOMAL_S7"/>
    <property type="match status" value="1"/>
</dbReference>
<dbReference type="PIRSF" id="PIRSF002122">
    <property type="entry name" value="RPS7p_RPS7a_RPS5e_RPS7o"/>
    <property type="match status" value="1"/>
</dbReference>
<dbReference type="NCBIfam" id="TIGR01029">
    <property type="entry name" value="rpsG_bact"/>
    <property type="match status" value="1"/>
</dbReference>
<dbReference type="GO" id="GO:0015935">
    <property type="term" value="C:small ribosomal subunit"/>
    <property type="evidence" value="ECO:0007669"/>
    <property type="project" value="InterPro"/>
</dbReference>
<dbReference type="InterPro" id="IPR023798">
    <property type="entry name" value="Ribosomal_uS7_dom"/>
</dbReference>
<dbReference type="GO" id="GO:0003735">
    <property type="term" value="F:structural constituent of ribosome"/>
    <property type="evidence" value="ECO:0007669"/>
    <property type="project" value="InterPro"/>
</dbReference>
<keyword evidence="5 7" id="KW-0689">Ribosomal protein</keyword>
<protein>
    <recommendedName>
        <fullName evidence="7">Small ribosomal subunit protein uS7</fullName>
    </recommendedName>
</protein>
<dbReference type="Proteomes" id="UP000030321">
    <property type="component" value="Unassembled WGS sequence"/>
</dbReference>
<comment type="function">
    <text evidence="7">One of the primary rRNA binding proteins, it binds directly to 16S rRNA where it nucleates assembly of the head domain of the 30S subunit. Is located at the subunit interface close to the decoding center, probably blocks exit of the E-site tRNA.</text>
</comment>
<dbReference type="InterPro" id="IPR036823">
    <property type="entry name" value="Ribosomal_uS7_dom_sf"/>
</dbReference>
<evidence type="ECO:0000313" key="10">
    <source>
        <dbReference type="EMBL" id="GAL94641.1"/>
    </source>
</evidence>
<comment type="subunit">
    <text evidence="7">Part of the 30S ribosomal subunit. Contacts proteins S9 and S11.</text>
</comment>
<dbReference type="GO" id="GO:0000049">
    <property type="term" value="F:tRNA binding"/>
    <property type="evidence" value="ECO:0007669"/>
    <property type="project" value="UniProtKB-UniRule"/>
</dbReference>
<dbReference type="GO" id="GO:0006412">
    <property type="term" value="P:translation"/>
    <property type="evidence" value="ECO:0007669"/>
    <property type="project" value="UniProtKB-UniRule"/>
</dbReference>
<evidence type="ECO:0000256" key="6">
    <source>
        <dbReference type="ARBA" id="ARBA00023274"/>
    </source>
</evidence>
<feature type="domain" description="Small ribosomal subunit protein uS7" evidence="9">
    <location>
        <begin position="2"/>
        <end position="149"/>
    </location>
</feature>
<evidence type="ECO:0000256" key="2">
    <source>
        <dbReference type="ARBA" id="ARBA00022555"/>
    </source>
</evidence>
<dbReference type="GO" id="GO:0019843">
    <property type="term" value="F:rRNA binding"/>
    <property type="evidence" value="ECO:0007669"/>
    <property type="project" value="UniProtKB-UniRule"/>
</dbReference>
<evidence type="ECO:0000259" key="9">
    <source>
        <dbReference type="Pfam" id="PF00177"/>
    </source>
</evidence>
<evidence type="ECO:0000256" key="7">
    <source>
        <dbReference type="HAMAP-Rule" id="MF_00480"/>
    </source>
</evidence>
<dbReference type="HAMAP" id="MF_00480_B">
    <property type="entry name" value="Ribosomal_uS7_B"/>
    <property type="match status" value="1"/>
</dbReference>
<evidence type="ECO:0000256" key="5">
    <source>
        <dbReference type="ARBA" id="ARBA00022980"/>
    </source>
</evidence>
<evidence type="ECO:0000256" key="8">
    <source>
        <dbReference type="RuleBase" id="RU003619"/>
    </source>
</evidence>
<comment type="similarity">
    <text evidence="1 7 8">Belongs to the universal ribosomal protein uS7 family.</text>
</comment>
<evidence type="ECO:0000256" key="3">
    <source>
        <dbReference type="ARBA" id="ARBA00022730"/>
    </source>
</evidence>
<dbReference type="PANTHER" id="PTHR11205">
    <property type="entry name" value="RIBOSOMAL PROTEIN S7"/>
    <property type="match status" value="1"/>
</dbReference>
<evidence type="ECO:0000313" key="11">
    <source>
        <dbReference type="Proteomes" id="UP000030321"/>
    </source>
</evidence>
<dbReference type="CDD" id="cd14871">
    <property type="entry name" value="uS7_Chloroplast"/>
    <property type="match status" value="1"/>
</dbReference>
<keyword evidence="4 7" id="KW-0694">RNA-binding</keyword>
<dbReference type="InterPro" id="IPR000235">
    <property type="entry name" value="Ribosomal_uS7"/>
</dbReference>
<evidence type="ECO:0000256" key="4">
    <source>
        <dbReference type="ARBA" id="ARBA00022884"/>
    </source>
</evidence>
<comment type="caution">
    <text evidence="10">The sequence shown here is derived from an EMBL/GenBank/DDBJ whole genome shotgun (WGS) entry which is preliminary data.</text>
</comment>
<reference evidence="11" key="1">
    <citation type="journal article" date="2015" name="Genome">
        <title>Whole Genome Sequence of the Non-Microcystin-Producing Microcystis aeruginosa Strain NIES-44.</title>
        <authorList>
            <person name="Okano K."/>
            <person name="Miyata N."/>
            <person name="Ozaki Y."/>
        </authorList>
    </citation>
    <scope>NUCLEOTIDE SEQUENCE [LARGE SCALE GENOMIC DNA]</scope>
    <source>
        <strain evidence="11">NIES-44</strain>
    </source>
</reference>
<organism evidence="10 11">
    <name type="scientific">Microcystis aeruginosa NIES-44</name>
    <dbReference type="NCBI Taxonomy" id="449439"/>
    <lineage>
        <taxon>Bacteria</taxon>
        <taxon>Bacillati</taxon>
        <taxon>Cyanobacteriota</taxon>
        <taxon>Cyanophyceae</taxon>
        <taxon>Oscillatoriophycideae</taxon>
        <taxon>Chroococcales</taxon>
        <taxon>Microcystaceae</taxon>
        <taxon>Microcystis</taxon>
    </lineage>
</organism>
<dbReference type="InterPro" id="IPR005717">
    <property type="entry name" value="Ribosomal_uS7_bac/org-type"/>
</dbReference>
<dbReference type="InterPro" id="IPR020606">
    <property type="entry name" value="Ribosomal_uS7_CS"/>
</dbReference>
<proteinExistence type="inferred from homology"/>
<keyword evidence="2 7" id="KW-0820">tRNA-binding</keyword>
<dbReference type="SMR" id="A0A0A1VZD1"/>
<name>A0A0A1VZD1_MICAE</name>
<dbReference type="SUPFAM" id="SSF47973">
    <property type="entry name" value="Ribosomal protein S7"/>
    <property type="match status" value="1"/>
</dbReference>
<dbReference type="Gene3D" id="1.10.455.10">
    <property type="entry name" value="Ribosomal protein S7 domain"/>
    <property type="match status" value="1"/>
</dbReference>
<dbReference type="EMBL" id="BBPA01000059">
    <property type="protein sequence ID" value="GAL94641.1"/>
    <property type="molecule type" value="Genomic_DNA"/>
</dbReference>